<keyword evidence="1" id="KW-0732">Signal</keyword>
<dbReference type="PANTHER" id="PTHR32444">
    <property type="entry name" value="BULB-TYPE LECTIN DOMAIN-CONTAINING PROTEIN"/>
    <property type="match status" value="1"/>
</dbReference>
<dbReference type="EMBL" id="SDMP01000018">
    <property type="protein sequence ID" value="RYQ97035.1"/>
    <property type="molecule type" value="Genomic_DNA"/>
</dbReference>
<dbReference type="InterPro" id="IPR036426">
    <property type="entry name" value="Bulb-type_lectin_dom_sf"/>
</dbReference>
<feature type="transmembrane region" description="Helical" evidence="3">
    <location>
        <begin position="6"/>
        <end position="25"/>
    </location>
</feature>
<evidence type="ECO:0000256" key="3">
    <source>
        <dbReference type="SAM" id="Phobius"/>
    </source>
</evidence>
<dbReference type="PANTHER" id="PTHR32444:SF247">
    <property type="entry name" value="OS01G0958200 PROTEIN"/>
    <property type="match status" value="1"/>
</dbReference>
<dbReference type="AlphaFoldDB" id="A0A444Y538"/>
<keyword evidence="2" id="KW-1015">Disulfide bond</keyword>
<gene>
    <name evidence="4" type="ORF">Ahy_B08g093005</name>
</gene>
<dbReference type="STRING" id="3818.A0A444Y538"/>
<dbReference type="Proteomes" id="UP000289738">
    <property type="component" value="Chromosome B08"/>
</dbReference>
<accession>A0A444Y538</accession>
<reference evidence="4 5" key="1">
    <citation type="submission" date="2019-01" db="EMBL/GenBank/DDBJ databases">
        <title>Sequencing of cultivated peanut Arachis hypogaea provides insights into genome evolution and oil improvement.</title>
        <authorList>
            <person name="Chen X."/>
        </authorList>
    </citation>
    <scope>NUCLEOTIDE SEQUENCE [LARGE SCALE GENOMIC DNA]</scope>
    <source>
        <strain evidence="5">cv. Fuhuasheng</strain>
        <tissue evidence="4">Leaves</tissue>
    </source>
</reference>
<evidence type="ECO:0000256" key="2">
    <source>
        <dbReference type="ARBA" id="ARBA00023157"/>
    </source>
</evidence>
<sequence>MGNFIIIIMPIISFYLFFPISKTIAETDTINRFQSLSKNQTLVSKNGAFELGFFTLDNSTNHYYLGIWYKKSQVKSLCGSQTMKNPPQIPTLFY</sequence>
<evidence type="ECO:0000313" key="4">
    <source>
        <dbReference type="EMBL" id="RYQ97035.1"/>
    </source>
</evidence>
<keyword evidence="3" id="KW-0812">Transmembrane</keyword>
<name>A0A444Y538_ARAHY</name>
<keyword evidence="3" id="KW-0472">Membrane</keyword>
<keyword evidence="5" id="KW-1185">Reference proteome</keyword>
<comment type="caution">
    <text evidence="4">The sequence shown here is derived from an EMBL/GenBank/DDBJ whole genome shotgun (WGS) entry which is preliminary data.</text>
</comment>
<dbReference type="Gene3D" id="2.90.10.10">
    <property type="entry name" value="Bulb-type lectin domain"/>
    <property type="match status" value="1"/>
</dbReference>
<keyword evidence="3" id="KW-1133">Transmembrane helix</keyword>
<evidence type="ECO:0000313" key="5">
    <source>
        <dbReference type="Proteomes" id="UP000289738"/>
    </source>
</evidence>
<organism evidence="4 5">
    <name type="scientific">Arachis hypogaea</name>
    <name type="common">Peanut</name>
    <dbReference type="NCBI Taxonomy" id="3818"/>
    <lineage>
        <taxon>Eukaryota</taxon>
        <taxon>Viridiplantae</taxon>
        <taxon>Streptophyta</taxon>
        <taxon>Embryophyta</taxon>
        <taxon>Tracheophyta</taxon>
        <taxon>Spermatophyta</taxon>
        <taxon>Magnoliopsida</taxon>
        <taxon>eudicotyledons</taxon>
        <taxon>Gunneridae</taxon>
        <taxon>Pentapetalae</taxon>
        <taxon>rosids</taxon>
        <taxon>fabids</taxon>
        <taxon>Fabales</taxon>
        <taxon>Fabaceae</taxon>
        <taxon>Papilionoideae</taxon>
        <taxon>50 kb inversion clade</taxon>
        <taxon>dalbergioids sensu lato</taxon>
        <taxon>Dalbergieae</taxon>
        <taxon>Pterocarpus clade</taxon>
        <taxon>Arachis</taxon>
    </lineage>
</organism>
<protein>
    <submittedName>
        <fullName evidence="4">Uncharacterized protein</fullName>
    </submittedName>
</protein>
<proteinExistence type="predicted"/>
<evidence type="ECO:0000256" key="1">
    <source>
        <dbReference type="ARBA" id="ARBA00022729"/>
    </source>
</evidence>